<protein>
    <submittedName>
        <fullName evidence="1">Uncharacterized protein</fullName>
    </submittedName>
</protein>
<dbReference type="Proteomes" id="UP000664032">
    <property type="component" value="Unassembled WGS sequence"/>
</dbReference>
<name>A0ACB8HEH5_PSICU</name>
<proteinExistence type="predicted"/>
<evidence type="ECO:0000313" key="2">
    <source>
        <dbReference type="Proteomes" id="UP000664032"/>
    </source>
</evidence>
<dbReference type="EMBL" id="JAFIQS020000002">
    <property type="protein sequence ID" value="KAH9485876.1"/>
    <property type="molecule type" value="Genomic_DNA"/>
</dbReference>
<comment type="caution">
    <text evidence="1">The sequence shown here is derived from an EMBL/GenBank/DDBJ whole genome shotgun (WGS) entry which is preliminary data.</text>
</comment>
<sequence>MADLSGLFLCCSCCCVPDGSYTSPKTKPDPREQQIDDEFLARNYRQDSSGRFHTQPTPTSSMFPPQNTSSNRSTKSEQKQEENPSDAAGHRVELVQLKPPTLVIDGSGSTASSTSDSGKLHPASTLSGAG</sequence>
<gene>
    <name evidence="1" type="ORF">JR316_0002791</name>
</gene>
<evidence type="ECO:0000313" key="1">
    <source>
        <dbReference type="EMBL" id="KAH9485876.1"/>
    </source>
</evidence>
<reference evidence="1" key="1">
    <citation type="submission" date="2021-10" db="EMBL/GenBank/DDBJ databases">
        <title>Psilocybe cubensis genome.</title>
        <authorList>
            <person name="Mckernan K.J."/>
            <person name="Crawford S."/>
            <person name="Trippe A."/>
            <person name="Kane L.T."/>
            <person name="Mclaughlin S."/>
        </authorList>
    </citation>
    <scope>NUCLEOTIDE SEQUENCE</scope>
    <source>
        <strain evidence="1">MGC-MH-2018</strain>
    </source>
</reference>
<accession>A0ACB8HEH5</accession>
<keyword evidence="2" id="KW-1185">Reference proteome</keyword>
<organism evidence="1 2">
    <name type="scientific">Psilocybe cubensis</name>
    <name type="common">Psychedelic mushroom</name>
    <name type="synonym">Stropharia cubensis</name>
    <dbReference type="NCBI Taxonomy" id="181762"/>
    <lineage>
        <taxon>Eukaryota</taxon>
        <taxon>Fungi</taxon>
        <taxon>Dikarya</taxon>
        <taxon>Basidiomycota</taxon>
        <taxon>Agaricomycotina</taxon>
        <taxon>Agaricomycetes</taxon>
        <taxon>Agaricomycetidae</taxon>
        <taxon>Agaricales</taxon>
        <taxon>Agaricineae</taxon>
        <taxon>Strophariaceae</taxon>
        <taxon>Psilocybe</taxon>
    </lineage>
</organism>